<accession>A0A1D7U5E6</accession>
<reference evidence="1 2" key="1">
    <citation type="journal article" date="2015" name="Antonie Van Leeuwenhoek">
        <title>Bosea vaviloviae sp. nov., a new species of slow-growing rhizobia isolated from nodules of the relict species Vavilovia formosa (Stev.) Fed.</title>
        <authorList>
            <person name="Safronova V.I."/>
            <person name="Kuznetsova I.G."/>
            <person name="Sazanova A.L."/>
            <person name="Kimeklis A.K."/>
            <person name="Belimov A.A."/>
            <person name="Andronov E.E."/>
            <person name="Pinaev A.G."/>
            <person name="Chizhevskaya E.P."/>
            <person name="Pukhaev A.R."/>
            <person name="Popov K.P."/>
            <person name="Willems A."/>
            <person name="Tikhonovich I.A."/>
        </authorList>
    </citation>
    <scope>NUCLEOTIDE SEQUENCE [LARGE SCALE GENOMIC DNA]</scope>
    <source>
        <strain evidence="1 2">Vaf18</strain>
    </source>
</reference>
<dbReference type="Proteomes" id="UP000094969">
    <property type="component" value="Chromosome"/>
</dbReference>
<protein>
    <submittedName>
        <fullName evidence="1">Uncharacterized protein</fullName>
    </submittedName>
</protein>
<sequence length="114" mass="12779">MPSDGYMRYQLAGMNEGDGAMAYTDELEPLLAFERELRRKIALRIAEEAGEQPGGAPSEHQIAVADEAIANWIEAGEEDQDMRAFRPIGPLQQLLADHALICERILDIRDRRLS</sequence>
<dbReference type="STRING" id="1526658.BHK69_21025"/>
<dbReference type="KEGG" id="bvv:BHK69_21025"/>
<gene>
    <name evidence="1" type="ORF">BHK69_21025</name>
</gene>
<dbReference type="AlphaFoldDB" id="A0A1D7U5E6"/>
<keyword evidence="2" id="KW-1185">Reference proteome</keyword>
<name>A0A1D7U5E6_9HYPH</name>
<evidence type="ECO:0000313" key="2">
    <source>
        <dbReference type="Proteomes" id="UP000094969"/>
    </source>
</evidence>
<organism evidence="1 2">
    <name type="scientific">Bosea vaviloviae</name>
    <dbReference type="NCBI Taxonomy" id="1526658"/>
    <lineage>
        <taxon>Bacteria</taxon>
        <taxon>Pseudomonadati</taxon>
        <taxon>Pseudomonadota</taxon>
        <taxon>Alphaproteobacteria</taxon>
        <taxon>Hyphomicrobiales</taxon>
        <taxon>Boseaceae</taxon>
        <taxon>Bosea</taxon>
    </lineage>
</organism>
<dbReference type="EMBL" id="CP017147">
    <property type="protein sequence ID" value="AOO82595.1"/>
    <property type="molecule type" value="Genomic_DNA"/>
</dbReference>
<proteinExistence type="predicted"/>
<evidence type="ECO:0000313" key="1">
    <source>
        <dbReference type="EMBL" id="AOO82595.1"/>
    </source>
</evidence>